<sequence length="169" mass="19822">MTTIGAQIIIYIIFLLVEVLWADILRNYLNTLYLGGSYTIPFLILLIGILISFLVSFIIYMIVIKNDKFLVFILCLTSTILTSLILVFVSFIVIEYSYPDIFAEFSILEKFMLIPQYVVYYAIYILESPVLLWDITSIIFGVFMLMLIKLFIYEEKRKKKLKPLLERII</sequence>
<keyword evidence="1" id="KW-0472">Membrane</keyword>
<evidence type="ECO:0000313" key="2">
    <source>
        <dbReference type="EMBL" id="KKN53977.1"/>
    </source>
</evidence>
<comment type="caution">
    <text evidence="2">The sequence shown here is derived from an EMBL/GenBank/DDBJ whole genome shotgun (WGS) entry which is preliminary data.</text>
</comment>
<feature type="transmembrane region" description="Helical" evidence="1">
    <location>
        <begin position="69"/>
        <end position="94"/>
    </location>
</feature>
<protein>
    <submittedName>
        <fullName evidence="2">Uncharacterized protein</fullName>
    </submittedName>
</protein>
<feature type="transmembrane region" description="Helical" evidence="1">
    <location>
        <begin position="37"/>
        <end position="63"/>
    </location>
</feature>
<proteinExistence type="predicted"/>
<reference evidence="2" key="1">
    <citation type="journal article" date="2015" name="Nature">
        <title>Complex archaea that bridge the gap between prokaryotes and eukaryotes.</title>
        <authorList>
            <person name="Spang A."/>
            <person name="Saw J.H."/>
            <person name="Jorgensen S.L."/>
            <person name="Zaremba-Niedzwiedzka K."/>
            <person name="Martijn J."/>
            <person name="Lind A.E."/>
            <person name="van Eijk R."/>
            <person name="Schleper C."/>
            <person name="Guy L."/>
            <person name="Ettema T.J."/>
        </authorList>
    </citation>
    <scope>NUCLEOTIDE SEQUENCE</scope>
</reference>
<feature type="transmembrane region" description="Helical" evidence="1">
    <location>
        <begin position="6"/>
        <end position="25"/>
    </location>
</feature>
<gene>
    <name evidence="2" type="ORF">LCGC14_0597150</name>
</gene>
<evidence type="ECO:0000256" key="1">
    <source>
        <dbReference type="SAM" id="Phobius"/>
    </source>
</evidence>
<dbReference type="AlphaFoldDB" id="A0A0F9RVG1"/>
<name>A0A0F9RVG1_9ZZZZ</name>
<feature type="transmembrane region" description="Helical" evidence="1">
    <location>
        <begin position="130"/>
        <end position="152"/>
    </location>
</feature>
<organism evidence="2">
    <name type="scientific">marine sediment metagenome</name>
    <dbReference type="NCBI Taxonomy" id="412755"/>
    <lineage>
        <taxon>unclassified sequences</taxon>
        <taxon>metagenomes</taxon>
        <taxon>ecological metagenomes</taxon>
    </lineage>
</organism>
<keyword evidence="1" id="KW-0812">Transmembrane</keyword>
<dbReference type="EMBL" id="LAZR01000949">
    <property type="protein sequence ID" value="KKN53977.1"/>
    <property type="molecule type" value="Genomic_DNA"/>
</dbReference>
<accession>A0A0F9RVG1</accession>
<keyword evidence="1" id="KW-1133">Transmembrane helix</keyword>